<dbReference type="PANTHER" id="PTHR23077:SF27">
    <property type="entry name" value="ATPASE FAMILY GENE 2 PROTEIN HOMOLOG A"/>
    <property type="match status" value="1"/>
</dbReference>
<sequence>MSAFVVRPSNTDRDAFRVKLTAVSMLSLKLKSGDTCEIRKVEDDDLQHGKKLAIAWEASGAGMSDKIVQTSKLLQEVYGVKLGDKIIIARSSQSLQSADRISLGHRGNLINQNDVPFWERYAEKYVSSANECLVIGQKLQLKIGDEMAEFVVKDVGVADAVIARVTNNTKFRISSGNEAAQARKIDFQPRHMGGLDKQIEQLRKIVGRVCKPAVKQHLKSYQPKQGVLLYGAKGTGKTAFITALAESGWSNVVDWKPGTQIRTSSEPQLIIIRPTYLSRTPGGQSTITNELQTLFAQISNTPTLVVGEAQHPNDIDQSLRVRSKFSAEIELPIPSAQQRKEILLAIRGDDQCLDDALLQQMADRTHGYVGDDLYSLLCETVELTYERTTSTSSAPSVAQDTTDEIEPVVKATDADLNAALQQIRPSALQEIFLETPNVRWSDIGGQHEIKQQLHNAVDRPLRHADRMAKLSLKPKKGVLLYGPPGCSKTLLVRALATEAGLNFLAVKGAELISMYVGESERATREVFRKARAASPSIIFFDEIDAIASTRGGSDSGSNLNVLTTLLNEMDGFEELRGVFVVAATNKPQNIDPALMRPGRFDNVVYIGPPDFEARKEIFRNRLSKVQYVHSEDPDGGAGAGVGLESDTKEFALATKGFSGAEVVASLETAMECAFDNDRDYVIADDVRRGIERTPKRITREMLEEFEAWNAELMR</sequence>
<dbReference type="InterPro" id="IPR003959">
    <property type="entry name" value="ATPase_AAA_core"/>
</dbReference>
<dbReference type="CDD" id="cd19511">
    <property type="entry name" value="RecA-like_CDC48_r2-like"/>
    <property type="match status" value="1"/>
</dbReference>
<organism evidence="4 5">
    <name type="scientific">Exophiala sideris</name>
    <dbReference type="NCBI Taxonomy" id="1016849"/>
    <lineage>
        <taxon>Eukaryota</taxon>
        <taxon>Fungi</taxon>
        <taxon>Dikarya</taxon>
        <taxon>Ascomycota</taxon>
        <taxon>Pezizomycotina</taxon>
        <taxon>Eurotiomycetes</taxon>
        <taxon>Chaetothyriomycetidae</taxon>
        <taxon>Chaetothyriales</taxon>
        <taxon>Herpotrichiellaceae</taxon>
        <taxon>Exophiala</taxon>
    </lineage>
</organism>
<reference evidence="4 5" key="1">
    <citation type="submission" date="2015-01" db="EMBL/GenBank/DDBJ databases">
        <title>The Genome Sequence of Exophiala sideris CBS121828.</title>
        <authorList>
            <consortium name="The Broad Institute Genomics Platform"/>
            <person name="Cuomo C."/>
            <person name="de Hoog S."/>
            <person name="Gorbushina A."/>
            <person name="Stielow B."/>
            <person name="Teixiera M."/>
            <person name="Abouelleil A."/>
            <person name="Chapman S.B."/>
            <person name="Priest M."/>
            <person name="Young S.K."/>
            <person name="Wortman J."/>
            <person name="Nusbaum C."/>
            <person name="Birren B."/>
        </authorList>
    </citation>
    <scope>NUCLEOTIDE SEQUENCE [LARGE SCALE GENOMIC DNA]</scope>
    <source>
        <strain evidence="4 5">CBS 121828</strain>
    </source>
</reference>
<dbReference type="Pfam" id="PF00004">
    <property type="entry name" value="AAA"/>
    <property type="match status" value="1"/>
</dbReference>
<dbReference type="GO" id="GO:0005737">
    <property type="term" value="C:cytoplasm"/>
    <property type="evidence" value="ECO:0007669"/>
    <property type="project" value="TreeGrafter"/>
</dbReference>
<dbReference type="InterPro" id="IPR027417">
    <property type="entry name" value="P-loop_NTPase"/>
</dbReference>
<evidence type="ECO:0000259" key="3">
    <source>
        <dbReference type="SMART" id="SM00382"/>
    </source>
</evidence>
<feature type="domain" description="AAA+ ATPase" evidence="3">
    <location>
        <begin position="223"/>
        <end position="437"/>
    </location>
</feature>
<evidence type="ECO:0000313" key="5">
    <source>
        <dbReference type="Proteomes" id="UP000053599"/>
    </source>
</evidence>
<dbReference type="Gene3D" id="3.40.50.300">
    <property type="entry name" value="P-loop containing nucleotide triphosphate hydrolases"/>
    <property type="match status" value="3"/>
</dbReference>
<dbReference type="PANTHER" id="PTHR23077">
    <property type="entry name" value="AAA-FAMILY ATPASE"/>
    <property type="match status" value="1"/>
</dbReference>
<dbReference type="GO" id="GO:0016887">
    <property type="term" value="F:ATP hydrolysis activity"/>
    <property type="evidence" value="ECO:0007669"/>
    <property type="project" value="InterPro"/>
</dbReference>
<dbReference type="InterPro" id="IPR003960">
    <property type="entry name" value="ATPase_AAA_CS"/>
</dbReference>
<name>A0A0D1ZCQ2_9EURO</name>
<keyword evidence="1" id="KW-0547">Nucleotide-binding</keyword>
<dbReference type="Gene3D" id="2.40.40.20">
    <property type="match status" value="1"/>
</dbReference>
<proteinExistence type="predicted"/>
<keyword evidence="2" id="KW-0067">ATP-binding</keyword>
<dbReference type="InterPro" id="IPR003593">
    <property type="entry name" value="AAA+_ATPase"/>
</dbReference>
<dbReference type="OrthoDB" id="27435at2759"/>
<dbReference type="HOGENOM" id="CLU_000688_12_3_1"/>
<dbReference type="InterPro" id="IPR050168">
    <property type="entry name" value="AAA_ATPase_domain"/>
</dbReference>
<dbReference type="Proteomes" id="UP000053599">
    <property type="component" value="Unassembled WGS sequence"/>
</dbReference>
<evidence type="ECO:0000256" key="1">
    <source>
        <dbReference type="ARBA" id="ARBA00022741"/>
    </source>
</evidence>
<dbReference type="PROSITE" id="PS00674">
    <property type="entry name" value="AAA"/>
    <property type="match status" value="1"/>
</dbReference>
<evidence type="ECO:0000256" key="2">
    <source>
        <dbReference type="ARBA" id="ARBA00022840"/>
    </source>
</evidence>
<dbReference type="STRING" id="1016849.A0A0D1ZCQ2"/>
<dbReference type="FunFam" id="3.40.50.300:FF:001721">
    <property type="entry name" value="AAA family ATPase, putative"/>
    <property type="match status" value="1"/>
</dbReference>
<dbReference type="EMBL" id="KN846951">
    <property type="protein sequence ID" value="KIV84523.1"/>
    <property type="molecule type" value="Genomic_DNA"/>
</dbReference>
<dbReference type="SMART" id="SM00382">
    <property type="entry name" value="AAA"/>
    <property type="match status" value="2"/>
</dbReference>
<protein>
    <recommendedName>
        <fullName evidence="3">AAA+ ATPase domain-containing protein</fullName>
    </recommendedName>
</protein>
<evidence type="ECO:0000313" key="4">
    <source>
        <dbReference type="EMBL" id="KIV84523.1"/>
    </source>
</evidence>
<dbReference type="AlphaFoldDB" id="A0A0D1ZCQ2"/>
<accession>A0A0D1ZCQ2</accession>
<gene>
    <name evidence="4" type="ORF">PV11_00298</name>
</gene>
<feature type="domain" description="AAA+ ATPase" evidence="3">
    <location>
        <begin position="474"/>
        <end position="610"/>
    </location>
</feature>
<dbReference type="Gene3D" id="1.10.8.60">
    <property type="match status" value="2"/>
</dbReference>
<dbReference type="GO" id="GO:0005524">
    <property type="term" value="F:ATP binding"/>
    <property type="evidence" value="ECO:0007669"/>
    <property type="project" value="UniProtKB-KW"/>
</dbReference>
<dbReference type="SUPFAM" id="SSF52540">
    <property type="entry name" value="P-loop containing nucleoside triphosphate hydrolases"/>
    <property type="match status" value="2"/>
</dbReference>